<organism evidence="2 5">
    <name type="scientific">Gilliamella apicola</name>
    <dbReference type="NCBI Taxonomy" id="1196095"/>
    <lineage>
        <taxon>Bacteria</taxon>
        <taxon>Pseudomonadati</taxon>
        <taxon>Pseudomonadota</taxon>
        <taxon>Gammaproteobacteria</taxon>
        <taxon>Orbales</taxon>
        <taxon>Orbaceae</taxon>
        <taxon>Gilliamella</taxon>
    </lineage>
</organism>
<dbReference type="Proteomes" id="UP000194977">
    <property type="component" value="Unassembled WGS sequence"/>
</dbReference>
<evidence type="ECO:0000259" key="1">
    <source>
        <dbReference type="Pfam" id="PF13460"/>
    </source>
</evidence>
<dbReference type="EMBL" id="NART01000036">
    <property type="protein sequence ID" value="OTQ09609.1"/>
    <property type="molecule type" value="Genomic_DNA"/>
</dbReference>
<dbReference type="Proteomes" id="UP000194800">
    <property type="component" value="Unassembled WGS sequence"/>
</dbReference>
<dbReference type="InterPro" id="IPR051606">
    <property type="entry name" value="Polyketide_Oxido-like"/>
</dbReference>
<comment type="caution">
    <text evidence="2">The sequence shown here is derived from an EMBL/GenBank/DDBJ whole genome shotgun (WGS) entry which is preliminary data.</text>
</comment>
<dbReference type="OrthoDB" id="7352421at2"/>
<dbReference type="GO" id="GO:0016646">
    <property type="term" value="F:oxidoreductase activity, acting on the CH-NH group of donors, NAD or NADP as acceptor"/>
    <property type="evidence" value="ECO:0007669"/>
    <property type="project" value="TreeGrafter"/>
</dbReference>
<dbReference type="Pfam" id="PF13460">
    <property type="entry name" value="NAD_binding_10"/>
    <property type="match status" value="1"/>
</dbReference>
<feature type="domain" description="NAD(P)-binding" evidence="1">
    <location>
        <begin position="7"/>
        <end position="195"/>
    </location>
</feature>
<gene>
    <name evidence="3" type="ORF">B6C91_08515</name>
    <name evidence="2" type="ORF">B6D08_10005</name>
</gene>
<dbReference type="CDD" id="cd05244">
    <property type="entry name" value="BVR-B_like_SDR_a"/>
    <property type="match status" value="1"/>
</dbReference>
<evidence type="ECO:0000313" key="3">
    <source>
        <dbReference type="EMBL" id="OTQ09609.1"/>
    </source>
</evidence>
<evidence type="ECO:0000313" key="4">
    <source>
        <dbReference type="Proteomes" id="UP000194800"/>
    </source>
</evidence>
<dbReference type="InterPro" id="IPR016040">
    <property type="entry name" value="NAD(P)-bd_dom"/>
</dbReference>
<dbReference type="RefSeq" id="WP_086271521.1">
    <property type="nucleotide sequence ID" value="NZ_MZNE01000016.1"/>
</dbReference>
<dbReference type="PANTHER" id="PTHR43355:SF2">
    <property type="entry name" value="FLAVIN REDUCTASE (NADPH)"/>
    <property type="match status" value="1"/>
</dbReference>
<dbReference type="Gene3D" id="3.40.50.720">
    <property type="entry name" value="NAD(P)-binding Rossmann-like Domain"/>
    <property type="match status" value="1"/>
</dbReference>
<dbReference type="EMBL" id="NARP01000026">
    <property type="protein sequence ID" value="OTP98702.1"/>
    <property type="molecule type" value="Genomic_DNA"/>
</dbReference>
<keyword evidence="4" id="KW-1185">Reference proteome</keyword>
<evidence type="ECO:0000313" key="2">
    <source>
        <dbReference type="EMBL" id="OTP98702.1"/>
    </source>
</evidence>
<protein>
    <submittedName>
        <fullName evidence="2">NADH-flavin reductase</fullName>
    </submittedName>
</protein>
<proteinExistence type="predicted"/>
<dbReference type="AlphaFoldDB" id="A0A242NH34"/>
<name>A0A242NH34_9GAMM</name>
<accession>A0A242NH34</accession>
<reference evidence="4 5" key="1">
    <citation type="submission" date="2017-03" db="EMBL/GenBank/DDBJ databases">
        <title>Comparative genomics of honeybee gut symbionts reveal geographically distinct and subgroup specific antibiotic resistance.</title>
        <authorList>
            <person name="Ludvigsen J."/>
            <person name="Porcellato D."/>
            <person name="Labee-Lund T.M."/>
            <person name="Amdam G.V."/>
            <person name="Rudi K."/>
        </authorList>
    </citation>
    <scope>NUCLEOTIDE SEQUENCE [LARGE SCALE GENOMIC DNA]</scope>
    <source>
        <strain evidence="2 5">A-7-12</strain>
        <strain evidence="3 4">A-9-12</strain>
    </source>
</reference>
<sequence>MKIAVIGANGKSGSLIVKEALSRGHAVTAIVRKADAKVDPKADVLVKDLFDLTYDDLKPFDVIVDAFATWTLDSLPLHQTSLKHLTDILSSKPNRLLVVGGAGSLYVNPELSVRLVDTPEFPEEFKPLATNMAKALDELKKCDNVNWTYLSPAIEFVADGARTGHYTAGGEQFMVNSQGKSQISYADYAIAMVDEAENAKHTKQRFTVVAE</sequence>
<dbReference type="SUPFAM" id="SSF51735">
    <property type="entry name" value="NAD(P)-binding Rossmann-fold domains"/>
    <property type="match status" value="1"/>
</dbReference>
<dbReference type="InterPro" id="IPR036291">
    <property type="entry name" value="NAD(P)-bd_dom_sf"/>
</dbReference>
<evidence type="ECO:0000313" key="5">
    <source>
        <dbReference type="Proteomes" id="UP000194977"/>
    </source>
</evidence>
<dbReference type="PANTHER" id="PTHR43355">
    <property type="entry name" value="FLAVIN REDUCTASE (NADPH)"/>
    <property type="match status" value="1"/>
</dbReference>